<dbReference type="SUPFAM" id="SSF63829">
    <property type="entry name" value="Calcium-dependent phosphotriesterase"/>
    <property type="match status" value="1"/>
</dbReference>
<keyword evidence="2" id="KW-0456">Lyase</keyword>
<gene>
    <name evidence="2" type="primary">vgb</name>
    <name evidence="2" type="ORF">GCM10012287_05080</name>
</gene>
<protein>
    <submittedName>
        <fullName evidence="2">Virginiamycin B lyase</fullName>
    </submittedName>
</protein>
<proteinExistence type="predicted"/>
<dbReference type="InterPro" id="IPR051344">
    <property type="entry name" value="Vgb"/>
</dbReference>
<accession>A0ABQ2LTT8</accession>
<feature type="region of interest" description="Disordered" evidence="1">
    <location>
        <begin position="1"/>
        <end position="23"/>
    </location>
</feature>
<dbReference type="Proteomes" id="UP000631535">
    <property type="component" value="Unassembled WGS sequence"/>
</dbReference>
<keyword evidence="3" id="KW-1185">Reference proteome</keyword>
<reference evidence="3" key="1">
    <citation type="journal article" date="2019" name="Int. J. Syst. Evol. Microbiol.">
        <title>The Global Catalogue of Microorganisms (GCM) 10K type strain sequencing project: providing services to taxonomists for standard genome sequencing and annotation.</title>
        <authorList>
            <consortium name="The Broad Institute Genomics Platform"/>
            <consortium name="The Broad Institute Genome Sequencing Center for Infectious Disease"/>
            <person name="Wu L."/>
            <person name="Ma J."/>
        </authorList>
    </citation>
    <scope>NUCLEOTIDE SEQUENCE [LARGE SCALE GENOMIC DNA]</scope>
    <source>
        <strain evidence="3">CGMCC 4.7178</strain>
    </source>
</reference>
<dbReference type="Gene3D" id="2.130.10.10">
    <property type="entry name" value="YVTN repeat-like/Quinoprotein amine dehydrogenase"/>
    <property type="match status" value="1"/>
</dbReference>
<name>A0ABQ2LTT8_9ACTN</name>
<sequence>MPTEHHHSVPPYTGSPPAGYSTRLVPVPGRGPYAVAEDADGTLWVTLAGSGQIAELNDREPPRLHSAGRADARPTVVAAGPDGRTMWFTEFLAGRVVGVRPGLDPVCVPLPAGDEGPYGVTAGPDGAVWFTELTANRIGRLVPAAVGDEREQPCAVEEFALPVSDGSPAGITAGPDGGLWFTLSGADAIGRIDPGGEVTVHRLPSAGARPVHIAAGDDGAMWFTQNGAGSIGRITADGQIDEVPLPGGPATRPHGVAAAAGGGCWFTEWGTCRIGRVDASGRVSTWRLPPGVSEPHGIAATGADTVWAAMESGALVGLTLN</sequence>
<evidence type="ECO:0000313" key="2">
    <source>
        <dbReference type="EMBL" id="GGO42992.1"/>
    </source>
</evidence>
<comment type="caution">
    <text evidence="2">The sequence shown here is derived from an EMBL/GenBank/DDBJ whole genome shotgun (WGS) entry which is preliminary data.</text>
</comment>
<feature type="region of interest" description="Disordered" evidence="1">
    <location>
        <begin position="55"/>
        <end position="77"/>
    </location>
</feature>
<dbReference type="RefSeq" id="WP_229711529.1">
    <property type="nucleotide sequence ID" value="NZ_BMMP01000002.1"/>
</dbReference>
<feature type="compositionally biased region" description="Basic and acidic residues" evidence="1">
    <location>
        <begin position="56"/>
        <end position="72"/>
    </location>
</feature>
<dbReference type="InterPro" id="IPR015943">
    <property type="entry name" value="WD40/YVTN_repeat-like_dom_sf"/>
</dbReference>
<dbReference type="PANTHER" id="PTHR40274">
    <property type="entry name" value="VIRGINIAMYCIN B LYASE"/>
    <property type="match status" value="1"/>
</dbReference>
<dbReference type="PANTHER" id="PTHR40274:SF3">
    <property type="entry name" value="VIRGINIAMYCIN B LYASE"/>
    <property type="match status" value="1"/>
</dbReference>
<dbReference type="EMBL" id="BMMP01000002">
    <property type="protein sequence ID" value="GGO42992.1"/>
    <property type="molecule type" value="Genomic_DNA"/>
</dbReference>
<evidence type="ECO:0000256" key="1">
    <source>
        <dbReference type="SAM" id="MobiDB-lite"/>
    </source>
</evidence>
<dbReference type="Pfam" id="PF24684">
    <property type="entry name" value="Vgb_lyase"/>
    <property type="match status" value="1"/>
</dbReference>
<organism evidence="2 3">
    <name type="scientific">Streptomyces daqingensis</name>
    <dbReference type="NCBI Taxonomy" id="1472640"/>
    <lineage>
        <taxon>Bacteria</taxon>
        <taxon>Bacillati</taxon>
        <taxon>Actinomycetota</taxon>
        <taxon>Actinomycetes</taxon>
        <taxon>Kitasatosporales</taxon>
        <taxon>Streptomycetaceae</taxon>
        <taxon>Streptomyces</taxon>
    </lineage>
</organism>
<evidence type="ECO:0000313" key="3">
    <source>
        <dbReference type="Proteomes" id="UP000631535"/>
    </source>
</evidence>
<dbReference type="GO" id="GO:0016829">
    <property type="term" value="F:lyase activity"/>
    <property type="evidence" value="ECO:0007669"/>
    <property type="project" value="UniProtKB-KW"/>
</dbReference>
<dbReference type="SUPFAM" id="SSF50956">
    <property type="entry name" value="Thermostable phytase (3-phytase)"/>
    <property type="match status" value="1"/>
</dbReference>